<evidence type="ECO:0000256" key="6">
    <source>
        <dbReference type="ARBA" id="ARBA00023237"/>
    </source>
</evidence>
<dbReference type="Gene3D" id="2.170.130.10">
    <property type="entry name" value="TonB-dependent receptor, plug domain"/>
    <property type="match status" value="1"/>
</dbReference>
<dbReference type="InterPro" id="IPR008969">
    <property type="entry name" value="CarboxyPept-like_regulatory"/>
</dbReference>
<dbReference type="Gene3D" id="2.60.40.1120">
    <property type="entry name" value="Carboxypeptidase-like, regulatory domain"/>
    <property type="match status" value="1"/>
</dbReference>
<keyword evidence="11" id="KW-1185">Reference proteome</keyword>
<dbReference type="Proteomes" id="UP000309872">
    <property type="component" value="Unassembled WGS sequence"/>
</dbReference>
<sequence length="1116" mass="122989">MYQKSRIFGMPKRPYLKLFLTMRLTTVLTIVCFMQVNASSFAQKVTLTKSNALLKTVFKELNQQTGYNFFYTDNLLKNSSPVTINVKDADLSVVLTQIFDRQNLDFVIRNNTVVIKAGAPVSQANPLVNQEIISGFVGDAKDRKPIPGVTVSIKGTESAVQTDRNGKFTISISTDGESLEFKFLGYKTVEVPISANSNYTIYMTKEQVALNEMVITGMVDKKVSTYTGAAKTMTAAELKAVNPVNVFAGIAALDPSFRIIPDNKIGGNINALPEVTMRGQTSYPTLGAELAGNPNMPLFILDGFQVTLQAIVDLDMNQIASVTLLKDASATAMYGSRGGNGVMVVTTILPPRGKVEVSISNNFTLSSPDLSVYNMLNATEKLDFERRVGFTDSYRGDFINAERYKAVVSGVNTDWKSIPVQTGINNRTNLSLRGGDESLTFNLSFSGNMLQGVMKGQDRKNYAGSFTLSYRTNKLTFQNNTIGTQVNSNDSPYGTFSQYLDLNPYWKPYDENGNINKYLENINTGFGATGVSSVVLNPLMDITYNTIDNRNKNFNLRNNTTVRYDVDKSLWFNGSLGITKVNGTIDNFHSALDSRFNGVADLSARGTYSIDNSTSFTMDGTGSVNYNKNFGMHGVTVYAGFRLASTQFNSYAVSTQGFPFDRLDNILFAAQYLNSRPTGTESTLNNLSYTGSANYSYDNRYFTDFTYTRDGSSAYGENNKFGNFWSAGLGWNIHNEQFLRDSETINLLRLRGSYGSTGTSVQDPYAAQFRYNLGTSTGYFGEVGAFPGGLGNPNLSWQQVLKSNVGIASAFFNSRLTFNAEFYNEVTQNALTTVSLAPSTGFPSYTENLGKIQNRGLQFDLGYTILSQPRKGLKWNVAVNAATNKSVLKQISEKLKAFNAALNANNADQTVENAQFIEGRSTTAIYAVRSLGIDPVTGQEVYLKLDGTPTFVWDVNDKTYVGDSRPKWTGAVNSNFLYAGFGLNFSISYNYGADLYNSTLLNRVEAVDARNNVDRRAYDLGWTGPGSVSPYRRITGGVPTPTQLTSRFVQRDNNIQLSSVNLSYQFKTPFTKRLGLQNLTVSATTNNLANFSTIEIERGTDNPFAREYTFGLSARF</sequence>
<evidence type="ECO:0000259" key="9">
    <source>
        <dbReference type="Pfam" id="PF07715"/>
    </source>
</evidence>
<dbReference type="Pfam" id="PF07715">
    <property type="entry name" value="Plug"/>
    <property type="match status" value="1"/>
</dbReference>
<dbReference type="PROSITE" id="PS52016">
    <property type="entry name" value="TONB_DEPENDENT_REC_3"/>
    <property type="match status" value="1"/>
</dbReference>
<dbReference type="NCBIfam" id="TIGR04056">
    <property type="entry name" value="OMP_RagA_SusC"/>
    <property type="match status" value="1"/>
</dbReference>
<dbReference type="GO" id="GO:0009279">
    <property type="term" value="C:cell outer membrane"/>
    <property type="evidence" value="ECO:0007669"/>
    <property type="project" value="UniProtKB-SubCell"/>
</dbReference>
<dbReference type="NCBIfam" id="TIGR04057">
    <property type="entry name" value="SusC_RagA_signa"/>
    <property type="match status" value="1"/>
</dbReference>
<keyword evidence="3 7" id="KW-1134">Transmembrane beta strand</keyword>
<dbReference type="Gene3D" id="2.40.170.20">
    <property type="entry name" value="TonB-dependent receptor, beta-barrel domain"/>
    <property type="match status" value="1"/>
</dbReference>
<evidence type="ECO:0000256" key="2">
    <source>
        <dbReference type="ARBA" id="ARBA00022448"/>
    </source>
</evidence>
<feature type="domain" description="Secretin/TonB short N-terminal" evidence="8">
    <location>
        <begin position="67"/>
        <end position="116"/>
    </location>
</feature>
<evidence type="ECO:0000256" key="3">
    <source>
        <dbReference type="ARBA" id="ARBA00022452"/>
    </source>
</evidence>
<protein>
    <submittedName>
        <fullName evidence="10">SusC/RagA family TonB-linked outer membrane protein</fullName>
    </submittedName>
</protein>
<keyword evidence="4 7" id="KW-0812">Transmembrane</keyword>
<dbReference type="SUPFAM" id="SSF56935">
    <property type="entry name" value="Porins"/>
    <property type="match status" value="1"/>
</dbReference>
<evidence type="ECO:0000313" key="11">
    <source>
        <dbReference type="Proteomes" id="UP000309872"/>
    </source>
</evidence>
<reference evidence="10 11" key="1">
    <citation type="submission" date="2019-04" db="EMBL/GenBank/DDBJ databases">
        <title>Sphingobacterium olei sp. nov., isolated from oil-contaminated soil.</title>
        <authorList>
            <person name="Liu B."/>
        </authorList>
    </citation>
    <scope>NUCLEOTIDE SEQUENCE [LARGE SCALE GENOMIC DNA]</scope>
    <source>
        <strain evidence="10 11">Y3L14</strain>
    </source>
</reference>
<proteinExistence type="inferred from homology"/>
<evidence type="ECO:0000313" key="10">
    <source>
        <dbReference type="EMBL" id="TJY60088.1"/>
    </source>
</evidence>
<gene>
    <name evidence="10" type="ORF">FAZ19_23375</name>
</gene>
<dbReference type="AlphaFoldDB" id="A0A4U0GMW6"/>
<dbReference type="InterPro" id="IPR039426">
    <property type="entry name" value="TonB-dep_rcpt-like"/>
</dbReference>
<dbReference type="InterPro" id="IPR012910">
    <property type="entry name" value="Plug_dom"/>
</dbReference>
<dbReference type="SUPFAM" id="SSF49464">
    <property type="entry name" value="Carboxypeptidase regulatory domain-like"/>
    <property type="match status" value="1"/>
</dbReference>
<keyword evidence="5 7" id="KW-0472">Membrane</keyword>
<name>A0A4U0GMW6_9SPHI</name>
<evidence type="ECO:0000256" key="4">
    <source>
        <dbReference type="ARBA" id="ARBA00022692"/>
    </source>
</evidence>
<feature type="domain" description="TonB-dependent receptor plug" evidence="9">
    <location>
        <begin position="225"/>
        <end position="342"/>
    </location>
</feature>
<keyword evidence="6 7" id="KW-0998">Cell outer membrane</keyword>
<accession>A0A4U0GMW6</accession>
<comment type="subcellular location">
    <subcellularLocation>
        <location evidence="1 7">Cell outer membrane</location>
        <topology evidence="1 7">Multi-pass membrane protein</topology>
    </subcellularLocation>
</comment>
<evidence type="ECO:0000256" key="5">
    <source>
        <dbReference type="ARBA" id="ARBA00023136"/>
    </source>
</evidence>
<dbReference type="InterPro" id="IPR037066">
    <property type="entry name" value="Plug_dom_sf"/>
</dbReference>
<evidence type="ECO:0000256" key="1">
    <source>
        <dbReference type="ARBA" id="ARBA00004571"/>
    </source>
</evidence>
<evidence type="ECO:0000256" key="7">
    <source>
        <dbReference type="PROSITE-ProRule" id="PRU01360"/>
    </source>
</evidence>
<comment type="caution">
    <text evidence="10">The sequence shown here is derived from an EMBL/GenBank/DDBJ whole genome shotgun (WGS) entry which is preliminary data.</text>
</comment>
<dbReference type="Pfam" id="PF07660">
    <property type="entry name" value="STN"/>
    <property type="match status" value="1"/>
</dbReference>
<dbReference type="Pfam" id="PF13715">
    <property type="entry name" value="CarbopepD_reg_2"/>
    <property type="match status" value="1"/>
</dbReference>
<dbReference type="InterPro" id="IPR023997">
    <property type="entry name" value="TonB-dep_OMP_SusC/RagA_CS"/>
</dbReference>
<dbReference type="InterPro" id="IPR036942">
    <property type="entry name" value="Beta-barrel_TonB_sf"/>
</dbReference>
<dbReference type="EMBL" id="SUKA01000013">
    <property type="protein sequence ID" value="TJY60088.1"/>
    <property type="molecule type" value="Genomic_DNA"/>
</dbReference>
<dbReference type="OrthoDB" id="1094723at2"/>
<comment type="similarity">
    <text evidence="7">Belongs to the TonB-dependent receptor family.</text>
</comment>
<dbReference type="InterPro" id="IPR011662">
    <property type="entry name" value="Secretin/TonB_short_N"/>
</dbReference>
<evidence type="ECO:0000259" key="8">
    <source>
        <dbReference type="Pfam" id="PF07660"/>
    </source>
</evidence>
<dbReference type="InterPro" id="IPR023996">
    <property type="entry name" value="TonB-dep_OMP_SusC/RagA"/>
</dbReference>
<keyword evidence="2 7" id="KW-0813">Transport</keyword>
<organism evidence="10 11">
    <name type="scientific">Sphingobacterium alkalisoli</name>
    <dbReference type="NCBI Taxonomy" id="1874115"/>
    <lineage>
        <taxon>Bacteria</taxon>
        <taxon>Pseudomonadati</taxon>
        <taxon>Bacteroidota</taxon>
        <taxon>Sphingobacteriia</taxon>
        <taxon>Sphingobacteriales</taxon>
        <taxon>Sphingobacteriaceae</taxon>
        <taxon>Sphingobacterium</taxon>
    </lineage>
</organism>